<feature type="domain" description="Metalloprotease TldD/E C-terminal" evidence="1">
    <location>
        <begin position="206"/>
        <end position="426"/>
    </location>
</feature>
<dbReference type="OrthoDB" id="440929at2"/>
<dbReference type="InterPro" id="IPR047657">
    <property type="entry name" value="PmbA"/>
</dbReference>
<dbReference type="PANTHER" id="PTHR43421">
    <property type="entry name" value="METALLOPROTEASE PMBA"/>
    <property type="match status" value="1"/>
</dbReference>
<dbReference type="InterPro" id="IPR035068">
    <property type="entry name" value="TldD/PmbA_N"/>
</dbReference>
<dbReference type="PANTHER" id="PTHR43421:SF1">
    <property type="entry name" value="METALLOPROTEASE PMBA"/>
    <property type="match status" value="1"/>
</dbReference>
<dbReference type="InterPro" id="IPR045569">
    <property type="entry name" value="Metalloprtase-TldD/E_C"/>
</dbReference>
<keyword evidence="3" id="KW-1185">Reference proteome</keyword>
<protein>
    <submittedName>
        <fullName evidence="2">Predicted Zn-dependent protease or its inactivated homolog</fullName>
    </submittedName>
</protein>
<dbReference type="Proteomes" id="UP000184389">
    <property type="component" value="Unassembled WGS sequence"/>
</dbReference>
<evidence type="ECO:0000259" key="1">
    <source>
        <dbReference type="Pfam" id="PF19289"/>
    </source>
</evidence>
<dbReference type="STRING" id="1123281.SAMN02745180_02929"/>
<dbReference type="EMBL" id="FQXR01000031">
    <property type="protein sequence ID" value="SHI21576.1"/>
    <property type="molecule type" value="Genomic_DNA"/>
</dbReference>
<dbReference type="AlphaFoldDB" id="A0A1M5ZBI4"/>
<dbReference type="Gene3D" id="3.30.2290.10">
    <property type="entry name" value="PmbA/TldD superfamily"/>
    <property type="match status" value="1"/>
</dbReference>
<keyword evidence="2" id="KW-0378">Hydrolase</keyword>
<proteinExistence type="predicted"/>
<accession>A0A1M5ZBI4</accession>
<organism evidence="2 3">
    <name type="scientific">Sporanaerobacter acetigenes DSM 13106</name>
    <dbReference type="NCBI Taxonomy" id="1123281"/>
    <lineage>
        <taxon>Bacteria</taxon>
        <taxon>Bacillati</taxon>
        <taxon>Bacillota</taxon>
        <taxon>Tissierellia</taxon>
        <taxon>Tissierellales</taxon>
        <taxon>Sporanaerobacteraceae</taxon>
        <taxon>Sporanaerobacter</taxon>
    </lineage>
</organism>
<dbReference type="GO" id="GO:0006508">
    <property type="term" value="P:proteolysis"/>
    <property type="evidence" value="ECO:0007669"/>
    <property type="project" value="UniProtKB-KW"/>
</dbReference>
<dbReference type="InterPro" id="IPR036059">
    <property type="entry name" value="TldD/PmbA_sf"/>
</dbReference>
<evidence type="ECO:0000313" key="2">
    <source>
        <dbReference type="EMBL" id="SHI21576.1"/>
    </source>
</evidence>
<dbReference type="Pfam" id="PF19289">
    <property type="entry name" value="PmbA_TldD_3rd"/>
    <property type="match status" value="1"/>
</dbReference>
<dbReference type="GO" id="GO:0008237">
    <property type="term" value="F:metallopeptidase activity"/>
    <property type="evidence" value="ECO:0007669"/>
    <property type="project" value="InterPro"/>
</dbReference>
<dbReference type="RefSeq" id="WP_072745507.1">
    <property type="nucleotide sequence ID" value="NZ_FQXR01000031.1"/>
</dbReference>
<sequence>MLSYKLLNSQGSSYEYYRESCIITKVILDLNSIINLEQNTMCGHAYRVVNNKKMGFSSGSIDKNCYELYDEAYKLSEYGIPIDIHFEDSEKSVYQNLVDQEISKLGISELLILAQGILKKIDNNKSTQITLEKKWLQKIIKNSYGVNCKKNKQFLTIKLISKIKRNNECVNIFNSNIVTNLKNINTIINNYNCICEYSKYKGDLITGYYKTIFSPEAAAPLVYIIAEFLNGKNILSGNSLFSEKIGQKMFDESFILYDDPTIENSILGDKVDDEGIDTKIKTLIDNGRISEYYSDLITVSKFNCGKSSGNGFRKNGYSSMPTPNLVGIRMENGKVKKEELINSIKLGVLIDRIAIIRDAHINKGVVNINIIRAYKIENGKIQGLIINSVASLNLLELFGCFISSKDCELVNGAIQIPYIFNDNIYIQR</sequence>
<name>A0A1M5ZBI4_9FIRM</name>
<evidence type="ECO:0000313" key="3">
    <source>
        <dbReference type="Proteomes" id="UP000184389"/>
    </source>
</evidence>
<gene>
    <name evidence="2" type="ORF">SAMN02745180_02929</name>
</gene>
<reference evidence="2 3" key="1">
    <citation type="submission" date="2016-11" db="EMBL/GenBank/DDBJ databases">
        <authorList>
            <person name="Jaros S."/>
            <person name="Januszkiewicz K."/>
            <person name="Wedrychowicz H."/>
        </authorList>
    </citation>
    <scope>NUCLEOTIDE SEQUENCE [LARGE SCALE GENOMIC DNA]</scope>
    <source>
        <strain evidence="2 3">DSM 13106</strain>
    </source>
</reference>
<dbReference type="SUPFAM" id="SSF111283">
    <property type="entry name" value="Putative modulator of DNA gyrase, PmbA/TldD"/>
    <property type="match status" value="1"/>
</dbReference>
<keyword evidence="2" id="KW-0645">Protease</keyword>
<dbReference type="GO" id="GO:0005829">
    <property type="term" value="C:cytosol"/>
    <property type="evidence" value="ECO:0007669"/>
    <property type="project" value="TreeGrafter"/>
</dbReference>